<evidence type="ECO:0000256" key="5">
    <source>
        <dbReference type="ARBA" id="ARBA00022676"/>
    </source>
</evidence>
<keyword evidence="4" id="KW-0021">Allosteric enzyme</keyword>
<evidence type="ECO:0000313" key="12">
    <source>
        <dbReference type="EMBL" id="KIO32940.1"/>
    </source>
</evidence>
<accession>A0A0C3QKC9</accession>
<evidence type="ECO:0000256" key="8">
    <source>
        <dbReference type="ARBA" id="ARBA00023277"/>
    </source>
</evidence>
<dbReference type="NCBIfam" id="TIGR02093">
    <property type="entry name" value="P_ylase"/>
    <property type="match status" value="1"/>
</dbReference>
<dbReference type="FunFam" id="3.40.50.2000:FF:000807">
    <property type="entry name" value="Alpha-glucan phosphorylase 2, cytosolic"/>
    <property type="match status" value="1"/>
</dbReference>
<evidence type="ECO:0000313" key="13">
    <source>
        <dbReference type="Proteomes" id="UP000054248"/>
    </source>
</evidence>
<dbReference type="InterPro" id="IPR000811">
    <property type="entry name" value="Glyco_trans_35"/>
</dbReference>
<dbReference type="Gene3D" id="3.40.50.2000">
    <property type="entry name" value="Glycogen Phosphorylase B"/>
    <property type="match status" value="2"/>
</dbReference>
<dbReference type="GO" id="GO:0030170">
    <property type="term" value="F:pyridoxal phosphate binding"/>
    <property type="evidence" value="ECO:0007669"/>
    <property type="project" value="InterPro"/>
</dbReference>
<dbReference type="InterPro" id="IPR035090">
    <property type="entry name" value="Pyridoxal_P_attach_site"/>
</dbReference>
<dbReference type="GO" id="GO:0008184">
    <property type="term" value="F:glycogen phosphorylase activity"/>
    <property type="evidence" value="ECO:0007669"/>
    <property type="project" value="InterPro"/>
</dbReference>
<evidence type="ECO:0000256" key="4">
    <source>
        <dbReference type="ARBA" id="ARBA00022533"/>
    </source>
</evidence>
<dbReference type="PIRSF" id="PIRSF000460">
    <property type="entry name" value="Pprylas_GlgP"/>
    <property type="match status" value="1"/>
</dbReference>
<evidence type="ECO:0000256" key="3">
    <source>
        <dbReference type="ARBA" id="ARBA00006047"/>
    </source>
</evidence>
<dbReference type="PANTHER" id="PTHR11468:SF3">
    <property type="entry name" value="GLYCOGEN PHOSPHORYLASE, LIVER FORM"/>
    <property type="match status" value="1"/>
</dbReference>
<reference evidence="13" key="2">
    <citation type="submission" date="2015-01" db="EMBL/GenBank/DDBJ databases">
        <title>Evolutionary Origins and Diversification of the Mycorrhizal Mutualists.</title>
        <authorList>
            <consortium name="DOE Joint Genome Institute"/>
            <consortium name="Mycorrhizal Genomics Consortium"/>
            <person name="Kohler A."/>
            <person name="Kuo A."/>
            <person name="Nagy L.G."/>
            <person name="Floudas D."/>
            <person name="Copeland A."/>
            <person name="Barry K.W."/>
            <person name="Cichocki N."/>
            <person name="Veneault-Fourrey C."/>
            <person name="LaButti K."/>
            <person name="Lindquist E.A."/>
            <person name="Lipzen A."/>
            <person name="Lundell T."/>
            <person name="Morin E."/>
            <person name="Murat C."/>
            <person name="Riley R."/>
            <person name="Ohm R."/>
            <person name="Sun H."/>
            <person name="Tunlid A."/>
            <person name="Henrissat B."/>
            <person name="Grigoriev I.V."/>
            <person name="Hibbett D.S."/>
            <person name="Martin F."/>
        </authorList>
    </citation>
    <scope>NUCLEOTIDE SEQUENCE [LARGE SCALE GENOMIC DNA]</scope>
    <source>
        <strain evidence="13">MUT 4182</strain>
    </source>
</reference>
<evidence type="ECO:0000256" key="6">
    <source>
        <dbReference type="ARBA" id="ARBA00022679"/>
    </source>
</evidence>
<keyword evidence="13" id="KW-1185">Reference proteome</keyword>
<evidence type="ECO:0000256" key="2">
    <source>
        <dbReference type="ARBA" id="ARBA00001933"/>
    </source>
</evidence>
<keyword evidence="7 9" id="KW-0663">Pyridoxal phosphate</keyword>
<dbReference type="PROSITE" id="PS00102">
    <property type="entry name" value="PHOSPHORYLASE"/>
    <property type="match status" value="1"/>
</dbReference>
<dbReference type="InterPro" id="IPR011833">
    <property type="entry name" value="Glycg_phsphrylas"/>
</dbReference>
<organism evidence="12 13">
    <name type="scientific">Tulasnella calospora MUT 4182</name>
    <dbReference type="NCBI Taxonomy" id="1051891"/>
    <lineage>
        <taxon>Eukaryota</taxon>
        <taxon>Fungi</taxon>
        <taxon>Dikarya</taxon>
        <taxon>Basidiomycota</taxon>
        <taxon>Agaricomycotina</taxon>
        <taxon>Agaricomycetes</taxon>
        <taxon>Cantharellales</taxon>
        <taxon>Tulasnellaceae</taxon>
        <taxon>Tulasnella</taxon>
    </lineage>
</organism>
<sequence>MNKPIDPSTIGQPEPRKERRRHQRTATGYLPEKDEGGKEIWPRGDEAAWKSGLRGVDTDLGAITKSIVGHVQTTIARRAYNIDEEGMYRAISYSVRDDLIVNWNDTQMLYTKKSPKRAYYLSLEFLMGRTLDNALLNLGLKENYRKAATTLGFEDFEELVESERDAALGNGGLGRLAACYIDSGTTCELPLWGYGLRYHYGMFWQQISTDGSQVEAPDPWLNHANPWEVHRPDVTYLIRFYGHAERYGDKKAIWSGGQEVLAVAYDVPIPGSYTRNTNNLRLWDAKPKRGFDLNSFNAGDYEKAVESSNSAEALTRVLYPNDNHMVGKELRLKQQYFWVAASLADIIRRFKQLDEPWAKFPEYVAVQLNDTHPTIAVPELMRIFVDEEDIPWNEAWEITQKVFCYTNHTVLPEALEKWAVPLFQHLLPRHLQIIFDLNLYDRRSTRGCVHLLTTSNVHVENSYKVLAMANLAVIGSHKVNGVAELHSELVKTTILKDFVDFYPDKFGNVTNGITPRRWLDQCNPGLSALITETLGGEKSEWLKDLKKLQGLLAHAKDPVFQKKWADVKTQNKERLAHFIEQTLGVKLNTSALFDIQVKRIHEYKRQSMNILGVIHRYLTIKALSAEERKKIVPRVVLFGGKAAPGYYMAKLVIRLINNVAKVINADPDVQDILTVLFVPDYSVSLAELLIPASDISEHISTAGTEASGTSNMKFCLNGGLLLGTVDGANIEIAEEVGEENVFFFGHLTPNGTLPTLSELPLEVFSAWISSAVEDLRHNHQYRPVPLQERCPALAVVFDVIAQGRFGDGHIYEPFLNTIRTGDYYLVSDDFDSYVEAQRMVDEAYQDKAAWAEKSITTTARMGKFSSDRAIMNYADEYWSIEPLKLE</sequence>
<keyword evidence="6 10" id="KW-0808">Transferase</keyword>
<dbReference type="GO" id="GO:0005737">
    <property type="term" value="C:cytoplasm"/>
    <property type="evidence" value="ECO:0007669"/>
    <property type="project" value="TreeGrafter"/>
</dbReference>
<dbReference type="FunFam" id="3.40.50.2000:FF:000003">
    <property type="entry name" value="Alpha-1,4 glucan phosphorylase"/>
    <property type="match status" value="1"/>
</dbReference>
<dbReference type="STRING" id="1051891.A0A0C3QKC9"/>
<dbReference type="SUPFAM" id="SSF53756">
    <property type="entry name" value="UDP-Glycosyltransferase/glycogen phosphorylase"/>
    <property type="match status" value="1"/>
</dbReference>
<evidence type="ECO:0000256" key="11">
    <source>
        <dbReference type="SAM" id="MobiDB-lite"/>
    </source>
</evidence>
<name>A0A0C3QKC9_9AGAM</name>
<evidence type="ECO:0000256" key="1">
    <source>
        <dbReference type="ARBA" id="ARBA00001275"/>
    </source>
</evidence>
<comment type="cofactor">
    <cofactor evidence="2 10">
        <name>pyridoxal 5'-phosphate</name>
        <dbReference type="ChEBI" id="CHEBI:597326"/>
    </cofactor>
</comment>
<dbReference type="AlphaFoldDB" id="A0A0C3QKC9"/>
<dbReference type="Proteomes" id="UP000054248">
    <property type="component" value="Unassembled WGS sequence"/>
</dbReference>
<feature type="modified residue" description="N6-(pyridoxal phosphate)lysine" evidence="9">
    <location>
        <position position="713"/>
    </location>
</feature>
<gene>
    <name evidence="12" type="ORF">M407DRAFT_4197</name>
</gene>
<dbReference type="OrthoDB" id="9215500at2759"/>
<feature type="region of interest" description="Disordered" evidence="11">
    <location>
        <begin position="1"/>
        <end position="37"/>
    </location>
</feature>
<protein>
    <recommendedName>
        <fullName evidence="10">Alpha-1,4 glucan phosphorylase</fullName>
        <ecNumber evidence="10">2.4.1.1</ecNumber>
    </recommendedName>
</protein>
<dbReference type="PANTHER" id="PTHR11468">
    <property type="entry name" value="GLYCOGEN PHOSPHORYLASE"/>
    <property type="match status" value="1"/>
</dbReference>
<dbReference type="Pfam" id="PF00343">
    <property type="entry name" value="Phosphorylase"/>
    <property type="match status" value="2"/>
</dbReference>
<evidence type="ECO:0000256" key="10">
    <source>
        <dbReference type="RuleBase" id="RU000587"/>
    </source>
</evidence>
<comment type="function">
    <text evidence="10">Allosteric enzyme that catalyzes the rate-limiting step in glycogen catabolism, the phosphorolytic cleavage of glycogen to produce glucose-1-phosphate, and plays a central role in maintaining cellular and organismal glucose homeostasis.</text>
</comment>
<keyword evidence="5 10" id="KW-0328">Glycosyltransferase</keyword>
<comment type="similarity">
    <text evidence="3 10">Belongs to the glycogen phosphorylase family.</text>
</comment>
<keyword evidence="8 10" id="KW-0119">Carbohydrate metabolism</keyword>
<evidence type="ECO:0000256" key="9">
    <source>
        <dbReference type="PIRSR" id="PIRSR000460-1"/>
    </source>
</evidence>
<dbReference type="GO" id="GO:0005980">
    <property type="term" value="P:glycogen catabolic process"/>
    <property type="evidence" value="ECO:0007669"/>
    <property type="project" value="TreeGrafter"/>
</dbReference>
<reference evidence="12 13" key="1">
    <citation type="submission" date="2014-04" db="EMBL/GenBank/DDBJ databases">
        <authorList>
            <consortium name="DOE Joint Genome Institute"/>
            <person name="Kuo A."/>
            <person name="Girlanda M."/>
            <person name="Perotto S."/>
            <person name="Kohler A."/>
            <person name="Nagy L.G."/>
            <person name="Floudas D."/>
            <person name="Copeland A."/>
            <person name="Barry K.W."/>
            <person name="Cichocki N."/>
            <person name="Veneault-Fourrey C."/>
            <person name="LaButti K."/>
            <person name="Lindquist E.A."/>
            <person name="Lipzen A."/>
            <person name="Lundell T."/>
            <person name="Morin E."/>
            <person name="Murat C."/>
            <person name="Sun H."/>
            <person name="Tunlid A."/>
            <person name="Henrissat B."/>
            <person name="Grigoriev I.V."/>
            <person name="Hibbett D.S."/>
            <person name="Martin F."/>
            <person name="Nordberg H.P."/>
            <person name="Cantor M.N."/>
            <person name="Hua S.X."/>
        </authorList>
    </citation>
    <scope>NUCLEOTIDE SEQUENCE [LARGE SCALE GENOMIC DNA]</scope>
    <source>
        <strain evidence="12 13">MUT 4182</strain>
    </source>
</reference>
<dbReference type="EMBL" id="KN822951">
    <property type="protein sequence ID" value="KIO32940.1"/>
    <property type="molecule type" value="Genomic_DNA"/>
</dbReference>
<evidence type="ECO:0000256" key="7">
    <source>
        <dbReference type="ARBA" id="ARBA00022898"/>
    </source>
</evidence>
<dbReference type="CDD" id="cd04300">
    <property type="entry name" value="GT35_Glycogen_Phosphorylase"/>
    <property type="match status" value="1"/>
</dbReference>
<dbReference type="HOGENOM" id="CLU_010198_1_0_1"/>
<proteinExistence type="inferred from homology"/>
<comment type="catalytic activity">
    <reaction evidence="1 10">
        <text>[(1-&gt;4)-alpha-D-glucosyl](n) + phosphate = [(1-&gt;4)-alpha-D-glucosyl](n-1) + alpha-D-glucose 1-phosphate</text>
        <dbReference type="Rhea" id="RHEA:41732"/>
        <dbReference type="Rhea" id="RHEA-COMP:9584"/>
        <dbReference type="Rhea" id="RHEA-COMP:9586"/>
        <dbReference type="ChEBI" id="CHEBI:15444"/>
        <dbReference type="ChEBI" id="CHEBI:43474"/>
        <dbReference type="ChEBI" id="CHEBI:58601"/>
        <dbReference type="EC" id="2.4.1.1"/>
    </reaction>
</comment>
<dbReference type="EC" id="2.4.1.1" evidence="10"/>